<evidence type="ECO:0000256" key="5">
    <source>
        <dbReference type="PIRNR" id="PIRNR000723"/>
    </source>
</evidence>
<evidence type="ECO:0000259" key="6">
    <source>
        <dbReference type="Pfam" id="PF00696"/>
    </source>
</evidence>
<dbReference type="Pfam" id="PF00696">
    <property type="entry name" value="AA_kinase"/>
    <property type="match status" value="1"/>
</dbReference>
<gene>
    <name evidence="7" type="primary">arcC</name>
    <name evidence="7" type="ORF">soil367_14990</name>
</gene>
<dbReference type="Proteomes" id="UP000298049">
    <property type="component" value="Chromosome"/>
</dbReference>
<comment type="similarity">
    <text evidence="1 5">Belongs to the carbamate kinase family.</text>
</comment>
<feature type="domain" description="Aspartate/glutamate/uridylate kinase" evidence="6">
    <location>
        <begin position="1"/>
        <end position="278"/>
    </location>
</feature>
<dbReference type="InterPro" id="IPR036393">
    <property type="entry name" value="AceGlu_kinase-like_sf"/>
</dbReference>
<dbReference type="InterPro" id="IPR003964">
    <property type="entry name" value="Carb_kinase"/>
</dbReference>
<dbReference type="SUPFAM" id="SSF53633">
    <property type="entry name" value="Carbamate kinase-like"/>
    <property type="match status" value="1"/>
</dbReference>
<evidence type="ECO:0000256" key="4">
    <source>
        <dbReference type="NCBIfam" id="TIGR00746"/>
    </source>
</evidence>
<protein>
    <recommendedName>
        <fullName evidence="4 5">Carbamate kinase</fullName>
    </recommendedName>
</protein>
<proteinExistence type="inferred from homology"/>
<reference evidence="7 8" key="1">
    <citation type="submission" date="2018-07" db="EMBL/GenBank/DDBJ databases">
        <title>Marsedoiliclastica nanhaica gen. nov. sp. nov., a novel marine hydrocarbonoclastic bacterium isolated from an in-situ enriched hydrocarbon-degrading consortium in deep-sea sediment.</title>
        <authorList>
            <person name="Dong C."/>
            <person name="Ma T."/>
            <person name="Liu R."/>
            <person name="Shao Z."/>
        </authorList>
    </citation>
    <scope>NUCLEOTIDE SEQUENCE [LARGE SCALE GENOMIC DNA]</scope>
    <source>
        <strain evidence="8">soil36-7</strain>
    </source>
</reference>
<keyword evidence="2 5" id="KW-0808">Transferase</keyword>
<dbReference type="PANTHER" id="PTHR30409:SF1">
    <property type="entry name" value="CARBAMATE KINASE-RELATED"/>
    <property type="match status" value="1"/>
</dbReference>
<dbReference type="PANTHER" id="PTHR30409">
    <property type="entry name" value="CARBAMATE KINASE"/>
    <property type="match status" value="1"/>
</dbReference>
<dbReference type="GO" id="GO:0019546">
    <property type="term" value="P:L-arginine deiminase pathway"/>
    <property type="evidence" value="ECO:0007669"/>
    <property type="project" value="TreeGrafter"/>
</dbReference>
<dbReference type="OrthoDB" id="9766717at2"/>
<dbReference type="Gene3D" id="3.40.1160.10">
    <property type="entry name" value="Acetylglutamate kinase-like"/>
    <property type="match status" value="1"/>
</dbReference>
<dbReference type="AlphaFoldDB" id="A0A4P7XK25"/>
<evidence type="ECO:0000256" key="1">
    <source>
        <dbReference type="ARBA" id="ARBA00011066"/>
    </source>
</evidence>
<name>A0A4P7XK25_9ALTE</name>
<evidence type="ECO:0000313" key="7">
    <source>
        <dbReference type="EMBL" id="QCF27133.1"/>
    </source>
</evidence>
<organism evidence="7 8">
    <name type="scientific">Hydrocarboniclastica marina</name>
    <dbReference type="NCBI Taxonomy" id="2259620"/>
    <lineage>
        <taxon>Bacteria</taxon>
        <taxon>Pseudomonadati</taxon>
        <taxon>Pseudomonadota</taxon>
        <taxon>Gammaproteobacteria</taxon>
        <taxon>Alteromonadales</taxon>
        <taxon>Alteromonadaceae</taxon>
        <taxon>Hydrocarboniclastica</taxon>
    </lineage>
</organism>
<dbReference type="CDD" id="cd04235">
    <property type="entry name" value="AAK_CK"/>
    <property type="match status" value="1"/>
</dbReference>
<dbReference type="EMBL" id="CP031093">
    <property type="protein sequence ID" value="QCF27133.1"/>
    <property type="molecule type" value="Genomic_DNA"/>
</dbReference>
<evidence type="ECO:0000313" key="8">
    <source>
        <dbReference type="Proteomes" id="UP000298049"/>
    </source>
</evidence>
<dbReference type="GO" id="GO:0005829">
    <property type="term" value="C:cytosol"/>
    <property type="evidence" value="ECO:0007669"/>
    <property type="project" value="TreeGrafter"/>
</dbReference>
<dbReference type="PIRSF" id="PIRSF000723">
    <property type="entry name" value="Carbamate_kin"/>
    <property type="match status" value="1"/>
</dbReference>
<dbReference type="KEGG" id="hmi:soil367_14990"/>
<dbReference type="NCBIfam" id="NF009008">
    <property type="entry name" value="PRK12354.1"/>
    <property type="match status" value="1"/>
</dbReference>
<dbReference type="NCBIfam" id="TIGR00746">
    <property type="entry name" value="arcC"/>
    <property type="match status" value="1"/>
</dbReference>
<dbReference type="FunFam" id="3.40.1160.10:FF:000007">
    <property type="entry name" value="Carbamate kinase"/>
    <property type="match status" value="1"/>
</dbReference>
<keyword evidence="3 5" id="KW-0418">Kinase</keyword>
<dbReference type="InterPro" id="IPR001048">
    <property type="entry name" value="Asp/Glu/Uridylate_kinase"/>
</dbReference>
<evidence type="ECO:0000256" key="3">
    <source>
        <dbReference type="ARBA" id="ARBA00022777"/>
    </source>
</evidence>
<sequence length="301" mass="31276">MLVVAALGGNALLRRGEPLTAEAQRANVKIAAHALADVIRAGHKLVITHGNGPQVGLLALQGAAYKPDEAYPLDVLGAETEGMIGYIIEQELENALGHDRPVATLLTQVLVDKDDPAFRKPTKFVGPVYEKAEAEARAESGGWQIAQDGDKWRRVVPSPKPLEIPDARVLKLLLDQDVIVICAGGGGIPILRRDDGSMVGVEAVIDKDAASALLARELGADALLLLTDVDAIYRDFGKDSAAPLPQLTAAEAQALDLPAGSMGPKLEAAAAFAASGGLSGIGRLEDAVAILEGSAGTRVVS</sequence>
<accession>A0A4P7XK25</accession>
<dbReference type="RefSeq" id="WP_136549838.1">
    <property type="nucleotide sequence ID" value="NZ_CP031093.1"/>
</dbReference>
<dbReference type="GO" id="GO:0008804">
    <property type="term" value="F:carbamate kinase activity"/>
    <property type="evidence" value="ECO:0007669"/>
    <property type="project" value="UniProtKB-UniRule"/>
</dbReference>
<dbReference type="PRINTS" id="PR01469">
    <property type="entry name" value="CARBMTKINASE"/>
</dbReference>
<keyword evidence="8" id="KW-1185">Reference proteome</keyword>
<evidence type="ECO:0000256" key="2">
    <source>
        <dbReference type="ARBA" id="ARBA00022679"/>
    </source>
</evidence>